<dbReference type="PANTHER" id="PTHR12110:SF53">
    <property type="entry name" value="BLR5974 PROTEIN"/>
    <property type="match status" value="1"/>
</dbReference>
<accession>L0DLS0</accession>
<dbReference type="Pfam" id="PF01261">
    <property type="entry name" value="AP_endonuc_2"/>
    <property type="match status" value="1"/>
</dbReference>
<dbReference type="InterPro" id="IPR019546">
    <property type="entry name" value="TAT_signal_bac_arc"/>
</dbReference>
<evidence type="ECO:0000259" key="1">
    <source>
        <dbReference type="Pfam" id="PF01261"/>
    </source>
</evidence>
<dbReference type="GO" id="GO:0016853">
    <property type="term" value="F:isomerase activity"/>
    <property type="evidence" value="ECO:0007669"/>
    <property type="project" value="UniProtKB-KW"/>
</dbReference>
<dbReference type="OrthoDB" id="256906at2"/>
<dbReference type="InterPro" id="IPR006311">
    <property type="entry name" value="TAT_signal"/>
</dbReference>
<dbReference type="SUPFAM" id="SSF51658">
    <property type="entry name" value="Xylose isomerase-like"/>
    <property type="match status" value="1"/>
</dbReference>
<dbReference type="HOGENOM" id="CLU_050006_6_0_0"/>
<dbReference type="RefSeq" id="WP_015249415.1">
    <property type="nucleotide sequence ID" value="NC_019892.1"/>
</dbReference>
<name>L0DLS0_SINAD</name>
<proteinExistence type="predicted"/>
<dbReference type="AlphaFoldDB" id="L0DLS0"/>
<gene>
    <name evidence="2" type="ordered locus">Sinac_6231</name>
</gene>
<reference evidence="2 3" key="1">
    <citation type="submission" date="2012-02" db="EMBL/GenBank/DDBJ databases">
        <title>Complete sequence of chromosome of Singulisphaera acidiphila DSM 18658.</title>
        <authorList>
            <consortium name="US DOE Joint Genome Institute (JGI-PGF)"/>
            <person name="Lucas S."/>
            <person name="Copeland A."/>
            <person name="Lapidus A."/>
            <person name="Glavina del Rio T."/>
            <person name="Dalin E."/>
            <person name="Tice H."/>
            <person name="Bruce D."/>
            <person name="Goodwin L."/>
            <person name="Pitluck S."/>
            <person name="Peters L."/>
            <person name="Ovchinnikova G."/>
            <person name="Chertkov O."/>
            <person name="Kyrpides N."/>
            <person name="Mavromatis K."/>
            <person name="Ivanova N."/>
            <person name="Brettin T."/>
            <person name="Detter J.C."/>
            <person name="Han C."/>
            <person name="Larimer F."/>
            <person name="Land M."/>
            <person name="Hauser L."/>
            <person name="Markowitz V."/>
            <person name="Cheng J.-F."/>
            <person name="Hugenholtz P."/>
            <person name="Woyke T."/>
            <person name="Wu D."/>
            <person name="Tindall B."/>
            <person name="Pomrenke H."/>
            <person name="Brambilla E."/>
            <person name="Klenk H.-P."/>
            <person name="Eisen J.A."/>
        </authorList>
    </citation>
    <scope>NUCLEOTIDE SEQUENCE [LARGE SCALE GENOMIC DNA]</scope>
    <source>
        <strain evidence="3">ATCC BAA-1392 / DSM 18658 / VKM B-2454 / MOB10</strain>
    </source>
</reference>
<dbReference type="InterPro" id="IPR036237">
    <property type="entry name" value="Xyl_isomerase-like_sf"/>
</dbReference>
<dbReference type="PANTHER" id="PTHR12110">
    <property type="entry name" value="HYDROXYPYRUVATE ISOMERASE"/>
    <property type="match status" value="1"/>
</dbReference>
<dbReference type="STRING" id="886293.Sinac_6231"/>
<dbReference type="eggNOG" id="COG1082">
    <property type="taxonomic scope" value="Bacteria"/>
</dbReference>
<organism evidence="2 3">
    <name type="scientific">Singulisphaera acidiphila (strain ATCC BAA-1392 / DSM 18658 / VKM B-2454 / MOB10)</name>
    <dbReference type="NCBI Taxonomy" id="886293"/>
    <lineage>
        <taxon>Bacteria</taxon>
        <taxon>Pseudomonadati</taxon>
        <taxon>Planctomycetota</taxon>
        <taxon>Planctomycetia</taxon>
        <taxon>Isosphaerales</taxon>
        <taxon>Isosphaeraceae</taxon>
        <taxon>Singulisphaera</taxon>
    </lineage>
</organism>
<dbReference type="KEGG" id="saci:Sinac_6231"/>
<protein>
    <submittedName>
        <fullName evidence="2">Sugar phosphate isomerase/epimerase</fullName>
    </submittedName>
</protein>
<dbReference type="Gene3D" id="3.20.20.150">
    <property type="entry name" value="Divalent-metal-dependent TIM barrel enzymes"/>
    <property type="match status" value="1"/>
</dbReference>
<evidence type="ECO:0000313" key="2">
    <source>
        <dbReference type="EMBL" id="AGA30329.1"/>
    </source>
</evidence>
<dbReference type="EMBL" id="CP003364">
    <property type="protein sequence ID" value="AGA30329.1"/>
    <property type="molecule type" value="Genomic_DNA"/>
</dbReference>
<keyword evidence="2" id="KW-0413">Isomerase</keyword>
<dbReference type="Proteomes" id="UP000010798">
    <property type="component" value="Chromosome"/>
</dbReference>
<feature type="domain" description="Xylose isomerase-like TIM barrel" evidence="1">
    <location>
        <begin position="70"/>
        <end position="319"/>
    </location>
</feature>
<evidence type="ECO:0000313" key="3">
    <source>
        <dbReference type="Proteomes" id="UP000010798"/>
    </source>
</evidence>
<sequence>MGPSRRKFLKQTGLAGAALTISQAKECLADPPAGEGPMPKAVLPRRHPIGVSTYSFWQFRGERLGIPACIDKAAAMGFDGVEILHVQMQDESNAALQAIKRQAHSLGLALMGLSTHQGFVSPDPELRRTNVQKSLYQIDLAYRLGIPTMRINTGRWGTIKSFDDLMARKGIEPPLEGHTEDEAFGWVIDSIEKLLPRAEECGVVLGLENHWGLGRTAEGVLRIVEAIKSPWLAMTLDTGNFLEEPYEQMGRMAAGAVPIALVQTKTYFGGGRWYSLDLDYARIATLLREDGYQGWISLEFEGNEDPATGVPKSLELLRKHFS</sequence>
<keyword evidence="3" id="KW-1185">Reference proteome</keyword>
<dbReference type="InterPro" id="IPR013022">
    <property type="entry name" value="Xyl_isomerase-like_TIM-brl"/>
</dbReference>
<dbReference type="PROSITE" id="PS51318">
    <property type="entry name" value="TAT"/>
    <property type="match status" value="1"/>
</dbReference>
<dbReference type="InterPro" id="IPR050312">
    <property type="entry name" value="IolE/XylAMocC-like"/>
</dbReference>
<dbReference type="NCBIfam" id="TIGR01409">
    <property type="entry name" value="TAT_signal_seq"/>
    <property type="match status" value="1"/>
</dbReference>